<name>A0ABS5KRN0_9ACTN</name>
<feature type="compositionally biased region" description="Basic residues" evidence="1">
    <location>
        <begin position="184"/>
        <end position="195"/>
    </location>
</feature>
<proteinExistence type="predicted"/>
<feature type="compositionally biased region" description="Gly residues" evidence="1">
    <location>
        <begin position="165"/>
        <end position="178"/>
    </location>
</feature>
<dbReference type="Pfam" id="PF03551">
    <property type="entry name" value="PadR"/>
    <property type="match status" value="1"/>
</dbReference>
<dbReference type="Gene3D" id="1.10.10.10">
    <property type="entry name" value="Winged helix-like DNA-binding domain superfamily/Winged helix DNA-binding domain"/>
    <property type="match status" value="1"/>
</dbReference>
<dbReference type="InterPro" id="IPR036388">
    <property type="entry name" value="WH-like_DNA-bd_sf"/>
</dbReference>
<evidence type="ECO:0000259" key="2">
    <source>
        <dbReference type="Pfam" id="PF03551"/>
    </source>
</evidence>
<feature type="region of interest" description="Disordered" evidence="1">
    <location>
        <begin position="1"/>
        <end position="196"/>
    </location>
</feature>
<reference evidence="3 4" key="1">
    <citation type="submission" date="2020-02" db="EMBL/GenBank/DDBJ databases">
        <title>Acidophilic actinobacteria isolated from forest soil.</title>
        <authorList>
            <person name="Golinska P."/>
        </authorList>
    </citation>
    <scope>NUCLEOTIDE SEQUENCE [LARGE SCALE GENOMIC DNA]</scope>
    <source>
        <strain evidence="3 4">NL8</strain>
    </source>
</reference>
<comment type="caution">
    <text evidence="3">The sequence shown here is derived from an EMBL/GenBank/DDBJ whole genome shotgun (WGS) entry which is preliminary data.</text>
</comment>
<feature type="compositionally biased region" description="Acidic residues" evidence="1">
    <location>
        <begin position="15"/>
        <end position="25"/>
    </location>
</feature>
<dbReference type="PANTHER" id="PTHR43252">
    <property type="entry name" value="TRANSCRIPTIONAL REGULATOR YQJI"/>
    <property type="match status" value="1"/>
</dbReference>
<feature type="compositionally biased region" description="Basic and acidic residues" evidence="1">
    <location>
        <begin position="47"/>
        <end position="114"/>
    </location>
</feature>
<dbReference type="Proteomes" id="UP000730482">
    <property type="component" value="Unassembled WGS sequence"/>
</dbReference>
<dbReference type="SUPFAM" id="SSF46785">
    <property type="entry name" value="Winged helix' DNA-binding domain"/>
    <property type="match status" value="1"/>
</dbReference>
<dbReference type="InterPro" id="IPR036390">
    <property type="entry name" value="WH_DNA-bd_sf"/>
</dbReference>
<dbReference type="RefSeq" id="WP_212010277.1">
    <property type="nucleotide sequence ID" value="NZ_JAAFYZ010000054.1"/>
</dbReference>
<feature type="compositionally biased region" description="Pro residues" evidence="1">
    <location>
        <begin position="132"/>
        <end position="150"/>
    </location>
</feature>
<gene>
    <name evidence="3" type="ORF">KGQ19_17685</name>
</gene>
<organism evidence="3 4">
    <name type="scientific">Catenulispora pinistramenti</name>
    <dbReference type="NCBI Taxonomy" id="2705254"/>
    <lineage>
        <taxon>Bacteria</taxon>
        <taxon>Bacillati</taxon>
        <taxon>Actinomycetota</taxon>
        <taxon>Actinomycetes</taxon>
        <taxon>Catenulisporales</taxon>
        <taxon>Catenulisporaceae</taxon>
        <taxon>Catenulispora</taxon>
    </lineage>
</organism>
<feature type="compositionally biased region" description="Low complexity" evidence="1">
    <location>
        <begin position="26"/>
        <end position="44"/>
    </location>
</feature>
<protein>
    <submittedName>
        <fullName evidence="3">Helix-turn-helix transcriptional regulator</fullName>
    </submittedName>
</protein>
<dbReference type="InterPro" id="IPR005149">
    <property type="entry name" value="Tscrpt_reg_PadR_N"/>
</dbReference>
<sequence length="346" mass="37896">MAEEQDDQQIRDDRNDGDDISDDVNDSVSGNNGDDNSDSNGGDDISPEQKLRAKLEALEARNHKLEQALGQRERDRKQQIQDEIRDQAVREHTEERARHREERDGRRGERDDRRGPRRGSGGRGGFSWTSPGAPPLPPMPPMPPGGPLPPISGAGGTFTPFDILGGLGAMFGGPGAPGAPGPHSRGRRHGGRSRAGRGDVRITVLILLDEGPANGYQLMQEIEQRTKGAWKPSSGSVYPALQQLEDEGIVQTTEGEGRKMFALTDEGRTYVREHRAEWTAPWEGVEEEEGPSEEATRIRDVIAQLAMAYMQVIQVGTETQRAEASRVLVGARQALYRILAGDLSED</sequence>
<evidence type="ECO:0000313" key="4">
    <source>
        <dbReference type="Proteomes" id="UP000730482"/>
    </source>
</evidence>
<evidence type="ECO:0000256" key="1">
    <source>
        <dbReference type="SAM" id="MobiDB-lite"/>
    </source>
</evidence>
<feature type="domain" description="Transcription regulator PadR N-terminal" evidence="2">
    <location>
        <begin position="204"/>
        <end position="272"/>
    </location>
</feature>
<dbReference type="PANTHER" id="PTHR43252:SF2">
    <property type="entry name" value="TRANSCRIPTION REGULATOR, PADR-LIKE FAMILY"/>
    <property type="match status" value="1"/>
</dbReference>
<evidence type="ECO:0000313" key="3">
    <source>
        <dbReference type="EMBL" id="MBS2548702.1"/>
    </source>
</evidence>
<keyword evidence="4" id="KW-1185">Reference proteome</keyword>
<dbReference type="EMBL" id="JAAFYZ010000054">
    <property type="protein sequence ID" value="MBS2548702.1"/>
    <property type="molecule type" value="Genomic_DNA"/>
</dbReference>
<accession>A0ABS5KRN0</accession>